<evidence type="ECO:0000313" key="3">
    <source>
        <dbReference type="EMBL" id="HIR14641.1"/>
    </source>
</evidence>
<evidence type="ECO:0000313" key="4">
    <source>
        <dbReference type="Proteomes" id="UP000886757"/>
    </source>
</evidence>
<accession>A0A9D1DA65</accession>
<keyword evidence="1" id="KW-0677">Repeat</keyword>
<dbReference type="InterPro" id="IPR036514">
    <property type="entry name" value="SGNH_hydro_sf"/>
</dbReference>
<gene>
    <name evidence="3" type="ORF">IAB31_12045</name>
</gene>
<dbReference type="PROSITE" id="PS51170">
    <property type="entry name" value="CW"/>
    <property type="match status" value="1"/>
</dbReference>
<dbReference type="SUPFAM" id="SSF69360">
    <property type="entry name" value="Cell wall binding repeat"/>
    <property type="match status" value="1"/>
</dbReference>
<sequence>MTVVHAQAAQTNVVKSAKQVKGGKWVSSKNGRRYRYQNRKHAKNAWIKSGSYVYRMDSQGYAQTGWFTYKGVKYYADQNGRLYVKKWLNKNGNRYYFQSNGVYAKSKWEKIGGKYYYFLKDGQMARNRMITTSKKTYYVNASGVRVKSTWLKKSGKKYYFMANGVRAEKKWVKSGGKYYYLMSNGQMAVDRWVGSYYVGENGARLTDRVVDGYYLNSSGKKTVKVFKGDYIFLGDSRMVGMKRTYSPSNTLYIAKEGMGYSWLKSTGGPTLKNYLKANPNVKVVLALGVNDLGNIQSYISYYRSLIKAFPKTKFYVLSVNPVDQKKEARYGYSIKNSSITSFNKKLYVAFRSSFINSYNYMKKNGFETRDGLHYTAEVYKDLYDYIIRKIK</sequence>
<reference evidence="3" key="2">
    <citation type="journal article" date="2021" name="PeerJ">
        <title>Extensive microbial diversity within the chicken gut microbiome revealed by metagenomics and culture.</title>
        <authorList>
            <person name="Gilroy R."/>
            <person name="Ravi A."/>
            <person name="Getino M."/>
            <person name="Pursley I."/>
            <person name="Horton D.L."/>
            <person name="Alikhan N.F."/>
            <person name="Baker D."/>
            <person name="Gharbi K."/>
            <person name="Hall N."/>
            <person name="Watson M."/>
            <person name="Adriaenssens E.M."/>
            <person name="Foster-Nyarko E."/>
            <person name="Jarju S."/>
            <person name="Secka A."/>
            <person name="Antonio M."/>
            <person name="Oren A."/>
            <person name="Chaudhuri R.R."/>
            <person name="La Ragione R."/>
            <person name="Hildebrand F."/>
            <person name="Pallen M.J."/>
        </authorList>
    </citation>
    <scope>NUCLEOTIDE SEQUENCE</scope>
    <source>
        <strain evidence="3">ChiSjej4B22-8148</strain>
    </source>
</reference>
<feature type="repeat" description="Cell wall-binding" evidence="2">
    <location>
        <begin position="105"/>
        <end position="124"/>
    </location>
</feature>
<evidence type="ECO:0000256" key="1">
    <source>
        <dbReference type="ARBA" id="ARBA00022737"/>
    </source>
</evidence>
<organism evidence="3 4">
    <name type="scientific">Candidatus Choladousia intestinavium</name>
    <dbReference type="NCBI Taxonomy" id="2840727"/>
    <lineage>
        <taxon>Bacteria</taxon>
        <taxon>Bacillati</taxon>
        <taxon>Bacillota</taxon>
        <taxon>Clostridia</taxon>
        <taxon>Lachnospirales</taxon>
        <taxon>Lachnospiraceae</taxon>
        <taxon>Lachnospiraceae incertae sedis</taxon>
        <taxon>Candidatus Choladousia</taxon>
    </lineage>
</organism>
<proteinExistence type="predicted"/>
<dbReference type="Pfam" id="PF19127">
    <property type="entry name" value="Choline_bind_3"/>
    <property type="match status" value="1"/>
</dbReference>
<dbReference type="SUPFAM" id="SSF52266">
    <property type="entry name" value="SGNH hydrolase"/>
    <property type="match status" value="1"/>
</dbReference>
<evidence type="ECO:0000256" key="2">
    <source>
        <dbReference type="PROSITE-ProRule" id="PRU00591"/>
    </source>
</evidence>
<dbReference type="Pfam" id="PF01473">
    <property type="entry name" value="Choline_bind_1"/>
    <property type="match status" value="2"/>
</dbReference>
<reference evidence="3" key="1">
    <citation type="submission" date="2020-10" db="EMBL/GenBank/DDBJ databases">
        <authorList>
            <person name="Gilroy R."/>
        </authorList>
    </citation>
    <scope>NUCLEOTIDE SEQUENCE</scope>
    <source>
        <strain evidence="3">ChiSjej4B22-8148</strain>
    </source>
</reference>
<dbReference type="InterPro" id="IPR018337">
    <property type="entry name" value="Cell_wall/Cho-bd_repeat"/>
</dbReference>
<dbReference type="Gene3D" id="3.40.50.1110">
    <property type="entry name" value="SGNH hydrolase"/>
    <property type="match status" value="1"/>
</dbReference>
<dbReference type="Proteomes" id="UP000886757">
    <property type="component" value="Unassembled WGS sequence"/>
</dbReference>
<evidence type="ECO:0008006" key="5">
    <source>
        <dbReference type="Google" id="ProtNLM"/>
    </source>
</evidence>
<dbReference type="AlphaFoldDB" id="A0A9D1DA65"/>
<dbReference type="Gene3D" id="2.10.270.10">
    <property type="entry name" value="Cholin Binding"/>
    <property type="match status" value="2"/>
</dbReference>
<comment type="caution">
    <text evidence="3">The sequence shown here is derived from an EMBL/GenBank/DDBJ whole genome shotgun (WGS) entry which is preliminary data.</text>
</comment>
<dbReference type="Pfam" id="PF19085">
    <property type="entry name" value="Choline_bind_2"/>
    <property type="match status" value="1"/>
</dbReference>
<protein>
    <recommendedName>
        <fullName evidence="5">SGNH hydrolase-type esterase domain-containing protein</fullName>
    </recommendedName>
</protein>
<dbReference type="EMBL" id="DVGK01000139">
    <property type="protein sequence ID" value="HIR14641.1"/>
    <property type="molecule type" value="Genomic_DNA"/>
</dbReference>
<name>A0A9D1DA65_9FIRM</name>